<dbReference type="PANTHER" id="PTHR45626:SF22">
    <property type="entry name" value="DNA REPAIR PROTEIN RAD5"/>
    <property type="match status" value="1"/>
</dbReference>
<dbReference type="eggNOG" id="KOG1001">
    <property type="taxonomic scope" value="Eukaryota"/>
</dbReference>
<proteinExistence type="predicted"/>
<evidence type="ECO:0000256" key="3">
    <source>
        <dbReference type="ARBA" id="ARBA00022840"/>
    </source>
</evidence>
<dbReference type="CDD" id="cd18793">
    <property type="entry name" value="SF2_C_SNF"/>
    <property type="match status" value="1"/>
</dbReference>
<sequence>MYQCQKFKTSTIISNLNSSMGESEKIFLCPICKQSVKYSTIKSISFKNKIYNYPLSPSISHTSHTNNHSANSNNTVNNNSNSNNIKIKKPIYDSSNWKCSTKIDSLLDELNIVLKNEPDSKCLIFSQWTSMLDLIDIPLNINSMPWWIGFKFSCCFTCDPWWNPATEEQAIDRVYRIGQNKNVNVIRFLIKDSIEEKILELQKSKKDLAKEALTMKKQPQQRIEELKLLFAD</sequence>
<evidence type="ECO:0000256" key="1">
    <source>
        <dbReference type="ARBA" id="ARBA00022741"/>
    </source>
</evidence>
<dbReference type="GO" id="GO:0005524">
    <property type="term" value="F:ATP binding"/>
    <property type="evidence" value="ECO:0007669"/>
    <property type="project" value="UniProtKB-KW"/>
</dbReference>
<protein>
    <recommendedName>
        <fullName evidence="6">Helicase C-terminal domain-containing protein</fullName>
    </recommendedName>
</protein>
<dbReference type="InterPro" id="IPR049730">
    <property type="entry name" value="SNF2/RAD54-like_C"/>
</dbReference>
<evidence type="ECO:0000256" key="2">
    <source>
        <dbReference type="ARBA" id="ARBA00022801"/>
    </source>
</evidence>
<dbReference type="EMBL" id="GL870977">
    <property type="protein sequence ID" value="EGC38427.1"/>
    <property type="molecule type" value="Genomic_DNA"/>
</dbReference>
<dbReference type="Gene3D" id="3.40.50.300">
    <property type="entry name" value="P-loop containing nucleotide triphosphate hydrolases"/>
    <property type="match status" value="2"/>
</dbReference>
<dbReference type="GeneID" id="10502228"/>
<organism evidence="4 5">
    <name type="scientific">Dictyostelium purpureum</name>
    <name type="common">Slime mold</name>
    <dbReference type="NCBI Taxonomy" id="5786"/>
    <lineage>
        <taxon>Eukaryota</taxon>
        <taxon>Amoebozoa</taxon>
        <taxon>Evosea</taxon>
        <taxon>Eumycetozoa</taxon>
        <taxon>Dictyostelia</taxon>
        <taxon>Dictyosteliales</taxon>
        <taxon>Dictyosteliaceae</taxon>
        <taxon>Dictyostelium</taxon>
    </lineage>
</organism>
<name>F0ZCD7_DICPU</name>
<dbReference type="STRING" id="5786.F0ZCD7"/>
<dbReference type="RefSeq" id="XP_003285088.1">
    <property type="nucleotide sequence ID" value="XM_003285040.1"/>
</dbReference>
<dbReference type="Proteomes" id="UP000001064">
    <property type="component" value="Unassembled WGS sequence"/>
</dbReference>
<accession>F0ZCD7</accession>
<reference evidence="5" key="1">
    <citation type="journal article" date="2011" name="Genome Biol.">
        <title>Comparative genomics of the social amoebae Dictyostelium discoideum and Dictyostelium purpureum.</title>
        <authorList>
            <consortium name="US DOE Joint Genome Institute (JGI-PGF)"/>
            <person name="Sucgang R."/>
            <person name="Kuo A."/>
            <person name="Tian X."/>
            <person name="Salerno W."/>
            <person name="Parikh A."/>
            <person name="Feasley C.L."/>
            <person name="Dalin E."/>
            <person name="Tu H."/>
            <person name="Huang E."/>
            <person name="Barry K."/>
            <person name="Lindquist E."/>
            <person name="Shapiro H."/>
            <person name="Bruce D."/>
            <person name="Schmutz J."/>
            <person name="Salamov A."/>
            <person name="Fey P."/>
            <person name="Gaudet P."/>
            <person name="Anjard C."/>
            <person name="Babu M.M."/>
            <person name="Basu S."/>
            <person name="Bushmanova Y."/>
            <person name="van der Wel H."/>
            <person name="Katoh-Kurasawa M."/>
            <person name="Dinh C."/>
            <person name="Coutinho P.M."/>
            <person name="Saito T."/>
            <person name="Elias M."/>
            <person name="Schaap P."/>
            <person name="Kay R.R."/>
            <person name="Henrissat B."/>
            <person name="Eichinger L."/>
            <person name="Rivero F."/>
            <person name="Putnam N.H."/>
            <person name="West C.M."/>
            <person name="Loomis W.F."/>
            <person name="Chisholm R.L."/>
            <person name="Shaulsky G."/>
            <person name="Strassmann J.E."/>
            <person name="Queller D.C."/>
            <person name="Kuspa A."/>
            <person name="Grigoriev I.V."/>
        </authorList>
    </citation>
    <scope>NUCLEOTIDE SEQUENCE [LARGE SCALE GENOMIC DNA]</scope>
    <source>
        <strain evidence="5">QSDP1</strain>
    </source>
</reference>
<evidence type="ECO:0000313" key="4">
    <source>
        <dbReference type="EMBL" id="EGC38427.1"/>
    </source>
</evidence>
<dbReference type="InParanoid" id="F0ZCD7"/>
<evidence type="ECO:0000313" key="5">
    <source>
        <dbReference type="Proteomes" id="UP000001064"/>
    </source>
</evidence>
<dbReference type="PANTHER" id="PTHR45626">
    <property type="entry name" value="TRANSCRIPTION TERMINATION FACTOR 2-RELATED"/>
    <property type="match status" value="1"/>
</dbReference>
<keyword evidence="3" id="KW-0067">ATP-binding</keyword>
<dbReference type="KEGG" id="dpp:DICPUDRAFT_148935"/>
<dbReference type="SUPFAM" id="SSF52540">
    <property type="entry name" value="P-loop containing nucleoside triphosphate hydrolases"/>
    <property type="match status" value="1"/>
</dbReference>
<keyword evidence="2" id="KW-0378">Hydrolase</keyword>
<dbReference type="InterPro" id="IPR027417">
    <property type="entry name" value="P-loop_NTPase"/>
</dbReference>
<keyword evidence="1" id="KW-0547">Nucleotide-binding</keyword>
<dbReference type="GO" id="GO:0016787">
    <property type="term" value="F:hydrolase activity"/>
    <property type="evidence" value="ECO:0007669"/>
    <property type="project" value="UniProtKB-KW"/>
</dbReference>
<evidence type="ECO:0008006" key="6">
    <source>
        <dbReference type="Google" id="ProtNLM"/>
    </source>
</evidence>
<keyword evidence="5" id="KW-1185">Reference proteome</keyword>
<dbReference type="VEuPathDB" id="AmoebaDB:DICPUDRAFT_148935"/>
<dbReference type="OrthoDB" id="19745at2759"/>
<dbReference type="InterPro" id="IPR050628">
    <property type="entry name" value="SNF2_RAD54_helicase_TF"/>
</dbReference>
<dbReference type="AlphaFoldDB" id="F0ZCD7"/>
<gene>
    <name evidence="4" type="ORF">DICPUDRAFT_148935</name>
</gene>